<dbReference type="EMBL" id="VTZN01000105">
    <property type="protein sequence ID" value="KAA1249199.1"/>
    <property type="molecule type" value="Genomic_DNA"/>
</dbReference>
<dbReference type="Pfam" id="PF00109">
    <property type="entry name" value="ketoacyl-synt"/>
    <property type="match status" value="1"/>
</dbReference>
<dbReference type="InterPro" id="IPR018201">
    <property type="entry name" value="Ketoacyl_synth_AS"/>
</dbReference>
<evidence type="ECO:0000256" key="1">
    <source>
        <dbReference type="ARBA" id="ARBA00022679"/>
    </source>
</evidence>
<sequence length="241" mass="25975">MFRSFSMMHRLEPIAVVGMACRYPGGVDSPESLWDLVNQGRDAIHGFPTDRGWDLERLYSPDRDRLRTVYTRAMGFIEGAPDFDAGFFGIPAREAWAMDPEQRLLLEVAWETFESAGIDPQSLRGSQTGVFAGVMNSQYGEAGWDEAEGFVGVGTQASVISGRVAYVFGFNGPAVSVDTACSSSLVAMHQACQALRNGESSMALAGGVMVLATPKTLIEFARLRALSPDGRCRSFAAAADG</sequence>
<dbReference type="SUPFAM" id="SSF53901">
    <property type="entry name" value="Thiolase-like"/>
    <property type="match status" value="1"/>
</dbReference>
<accession>A0A5B1BQA4</accession>
<organism evidence="3 4">
    <name type="scientific">Mycobacterium simiae</name>
    <name type="common">Mycobacterium habana</name>
    <dbReference type="NCBI Taxonomy" id="1784"/>
    <lineage>
        <taxon>Bacteria</taxon>
        <taxon>Bacillati</taxon>
        <taxon>Actinomycetota</taxon>
        <taxon>Actinomycetes</taxon>
        <taxon>Mycobacteriales</taxon>
        <taxon>Mycobacteriaceae</taxon>
        <taxon>Mycobacterium</taxon>
        <taxon>Mycobacterium simiae complex</taxon>
    </lineage>
</organism>
<dbReference type="InterPro" id="IPR050091">
    <property type="entry name" value="PKS_NRPS_Biosynth_Enz"/>
</dbReference>
<dbReference type="PANTHER" id="PTHR43775:SF51">
    <property type="entry name" value="INACTIVE PHENOLPHTHIOCEROL SYNTHESIS POLYKETIDE SYNTHASE TYPE I PKS1-RELATED"/>
    <property type="match status" value="1"/>
</dbReference>
<dbReference type="CDD" id="cd00833">
    <property type="entry name" value="PKS"/>
    <property type="match status" value="1"/>
</dbReference>
<dbReference type="GO" id="GO:0004315">
    <property type="term" value="F:3-oxoacyl-[acyl-carrier-protein] synthase activity"/>
    <property type="evidence" value="ECO:0007669"/>
    <property type="project" value="InterPro"/>
</dbReference>
<reference evidence="3 4" key="1">
    <citation type="submission" date="2019-09" db="EMBL/GenBank/DDBJ databases">
        <title>Report of infection by Mycobacterium simiae a patient suffering from pulmonary tuberculosis.</title>
        <authorList>
            <person name="Mohanty P.S."/>
            <person name="Bansal A.K."/>
            <person name="Singh H."/>
            <person name="Sharma S."/>
            <person name="Patil S.A."/>
            <person name="Upadhaya P."/>
            <person name="Singh P.K."/>
            <person name="Kumar D."/>
            <person name="Kumar S."/>
            <person name="Singh R.K."/>
            <person name="Chaudhary B."/>
        </authorList>
    </citation>
    <scope>NUCLEOTIDE SEQUENCE [LARGE SCALE GENOMIC DNA]</scope>
    <source>
        <strain evidence="3 4">JAL-560-SIM</strain>
    </source>
</reference>
<dbReference type="Proteomes" id="UP000324701">
    <property type="component" value="Unassembled WGS sequence"/>
</dbReference>
<dbReference type="InterPro" id="IPR020841">
    <property type="entry name" value="PKS_Beta-ketoAc_synthase_dom"/>
</dbReference>
<evidence type="ECO:0000259" key="2">
    <source>
        <dbReference type="PROSITE" id="PS52004"/>
    </source>
</evidence>
<dbReference type="InterPro" id="IPR016039">
    <property type="entry name" value="Thiolase-like"/>
</dbReference>
<evidence type="ECO:0000313" key="4">
    <source>
        <dbReference type="Proteomes" id="UP000324701"/>
    </source>
</evidence>
<comment type="caution">
    <text evidence="3">The sequence shown here is derived from an EMBL/GenBank/DDBJ whole genome shotgun (WGS) entry which is preliminary data.</text>
</comment>
<dbReference type="PANTHER" id="PTHR43775">
    <property type="entry name" value="FATTY ACID SYNTHASE"/>
    <property type="match status" value="1"/>
</dbReference>
<keyword evidence="1" id="KW-0808">Transferase</keyword>
<protein>
    <submittedName>
        <fullName evidence="3">Polyketide synthase</fullName>
    </submittedName>
</protein>
<dbReference type="PROSITE" id="PS00606">
    <property type="entry name" value="KS3_1"/>
    <property type="match status" value="1"/>
</dbReference>
<dbReference type="AlphaFoldDB" id="A0A5B1BQA4"/>
<proteinExistence type="predicted"/>
<dbReference type="GO" id="GO:0006633">
    <property type="term" value="P:fatty acid biosynthetic process"/>
    <property type="evidence" value="ECO:0007669"/>
    <property type="project" value="InterPro"/>
</dbReference>
<dbReference type="OrthoDB" id="9778690at2"/>
<feature type="domain" description="Ketosynthase family 3 (KS3)" evidence="2">
    <location>
        <begin position="11"/>
        <end position="241"/>
    </location>
</feature>
<keyword evidence="4" id="KW-1185">Reference proteome</keyword>
<name>A0A5B1BQA4_MYCSI</name>
<dbReference type="GO" id="GO:0004312">
    <property type="term" value="F:fatty acid synthase activity"/>
    <property type="evidence" value="ECO:0007669"/>
    <property type="project" value="TreeGrafter"/>
</dbReference>
<feature type="non-terminal residue" evidence="3">
    <location>
        <position position="241"/>
    </location>
</feature>
<gene>
    <name evidence="3" type="ORF">F0Q45_16530</name>
</gene>
<dbReference type="InterPro" id="IPR014030">
    <property type="entry name" value="Ketoacyl_synth_N"/>
</dbReference>
<dbReference type="Gene3D" id="3.40.47.10">
    <property type="match status" value="1"/>
</dbReference>
<evidence type="ECO:0000313" key="3">
    <source>
        <dbReference type="EMBL" id="KAA1249199.1"/>
    </source>
</evidence>
<dbReference type="SMART" id="SM00825">
    <property type="entry name" value="PKS_KS"/>
    <property type="match status" value="1"/>
</dbReference>
<dbReference type="PROSITE" id="PS52004">
    <property type="entry name" value="KS3_2"/>
    <property type="match status" value="1"/>
</dbReference>